<dbReference type="EMBL" id="SWQE01000007">
    <property type="protein sequence ID" value="NFJ09402.1"/>
    <property type="molecule type" value="Genomic_DNA"/>
</dbReference>
<evidence type="ECO:0000313" key="1">
    <source>
        <dbReference type="EMBL" id="NFJ09402.1"/>
    </source>
</evidence>
<accession>A0A846J7H0</accession>
<evidence type="ECO:0000313" key="2">
    <source>
        <dbReference type="Proteomes" id="UP000480039"/>
    </source>
</evidence>
<comment type="caution">
    <text evidence="1">The sequence shown here is derived from an EMBL/GenBank/DDBJ whole genome shotgun (WGS) entry which is preliminary data.</text>
</comment>
<dbReference type="RefSeq" id="WP_012300867.1">
    <property type="nucleotide sequence ID" value="NZ_JACBDN010000005.1"/>
</dbReference>
<name>A0A846J7H0_CLOBO</name>
<proteinExistence type="predicted"/>
<gene>
    <name evidence="1" type="ORF">FC871_13145</name>
</gene>
<dbReference type="AlphaFoldDB" id="A0A846J7H0"/>
<organism evidence="1 2">
    <name type="scientific">Clostridium botulinum</name>
    <dbReference type="NCBI Taxonomy" id="1491"/>
    <lineage>
        <taxon>Bacteria</taxon>
        <taxon>Bacillati</taxon>
        <taxon>Bacillota</taxon>
        <taxon>Clostridia</taxon>
        <taxon>Eubacteriales</taxon>
        <taxon>Clostridiaceae</taxon>
        <taxon>Clostridium</taxon>
    </lineage>
</organism>
<protein>
    <submittedName>
        <fullName evidence="1">Uncharacterized protein</fullName>
    </submittedName>
</protein>
<dbReference type="Proteomes" id="UP000480039">
    <property type="component" value="Unassembled WGS sequence"/>
</dbReference>
<sequence length="74" mass="8574">MRIIFTTTQIINYLLNKPHKNVEFISTENKSIHAFLCVDGTIGQGAIGDGYVYDFDKDKFKNDKWILSFNPFKL</sequence>
<reference evidence="1 2" key="1">
    <citation type="submission" date="2019-04" db="EMBL/GenBank/DDBJ databases">
        <title>Genome sequencing of Clostridium botulinum Groups I-IV and Clostridium butyricum.</title>
        <authorList>
            <person name="Brunt J."/>
            <person name="Van Vliet A.H.M."/>
            <person name="Stringer S.C."/>
            <person name="Carter A.T."/>
            <person name="Peck M.W."/>
        </authorList>
    </citation>
    <scope>NUCLEOTIDE SEQUENCE [LARGE SCALE GENOMIC DNA]</scope>
    <source>
        <strain evidence="1 2">Colworth BL30</strain>
    </source>
</reference>